<keyword evidence="4 5" id="KW-0046">Antibiotic resistance</keyword>
<dbReference type="Proteomes" id="UP000199515">
    <property type="component" value="Unassembled WGS sequence"/>
</dbReference>
<dbReference type="RefSeq" id="WP_091297488.1">
    <property type="nucleotide sequence ID" value="NZ_FNON01000010.1"/>
</dbReference>
<dbReference type="GO" id="GO:0008800">
    <property type="term" value="F:beta-lactamase activity"/>
    <property type="evidence" value="ECO:0007669"/>
    <property type="project" value="UniProtKB-UniRule"/>
</dbReference>
<dbReference type="SUPFAM" id="SSF56601">
    <property type="entry name" value="beta-lactamase/transpeptidase-like"/>
    <property type="match status" value="1"/>
</dbReference>
<keyword evidence="8" id="KW-1185">Reference proteome</keyword>
<comment type="catalytic activity">
    <reaction evidence="5">
        <text>a beta-lactam + H2O = a substituted beta-amino acid</text>
        <dbReference type="Rhea" id="RHEA:20401"/>
        <dbReference type="ChEBI" id="CHEBI:15377"/>
        <dbReference type="ChEBI" id="CHEBI:35627"/>
        <dbReference type="ChEBI" id="CHEBI:140347"/>
        <dbReference type="EC" id="3.5.2.6"/>
    </reaction>
</comment>
<evidence type="ECO:0000256" key="3">
    <source>
        <dbReference type="ARBA" id="ARBA00022801"/>
    </source>
</evidence>
<feature type="domain" description="Beta-lactamase class A catalytic" evidence="6">
    <location>
        <begin position="62"/>
        <end position="277"/>
    </location>
</feature>
<dbReference type="AlphaFoldDB" id="A0A1H3R4Y0"/>
<keyword evidence="3 5" id="KW-0378">Hydrolase</keyword>
<evidence type="ECO:0000256" key="1">
    <source>
        <dbReference type="ARBA" id="ARBA00009009"/>
    </source>
</evidence>
<protein>
    <recommendedName>
        <fullName evidence="2 5">Beta-lactamase</fullName>
        <ecNumber evidence="2 5">3.5.2.6</ecNumber>
    </recommendedName>
</protein>
<dbReference type="InterPro" id="IPR012338">
    <property type="entry name" value="Beta-lactam/transpept-like"/>
</dbReference>
<evidence type="ECO:0000259" key="6">
    <source>
        <dbReference type="Pfam" id="PF13354"/>
    </source>
</evidence>
<dbReference type="EMBL" id="FNON01000010">
    <property type="protein sequence ID" value="SDZ20902.1"/>
    <property type="molecule type" value="Genomic_DNA"/>
</dbReference>
<dbReference type="InterPro" id="IPR023650">
    <property type="entry name" value="Beta-lactam_class-A_AS"/>
</dbReference>
<dbReference type="Pfam" id="PF13354">
    <property type="entry name" value="Beta-lactamase2"/>
    <property type="match status" value="1"/>
</dbReference>
<dbReference type="GO" id="GO:0046677">
    <property type="term" value="P:response to antibiotic"/>
    <property type="evidence" value="ECO:0007669"/>
    <property type="project" value="UniProtKB-UniRule"/>
</dbReference>
<dbReference type="EC" id="3.5.2.6" evidence="2 5"/>
<evidence type="ECO:0000256" key="5">
    <source>
        <dbReference type="RuleBase" id="RU361140"/>
    </source>
</evidence>
<gene>
    <name evidence="7" type="ORF">SAMN05421504_110285</name>
</gene>
<dbReference type="PRINTS" id="PR00118">
    <property type="entry name" value="BLACTAMASEA"/>
</dbReference>
<dbReference type="Gene3D" id="3.40.710.10">
    <property type="entry name" value="DD-peptidase/beta-lactamase superfamily"/>
    <property type="match status" value="1"/>
</dbReference>
<dbReference type="STRING" id="589385.SAMN05421504_110285"/>
<organism evidence="7 8">
    <name type="scientific">Amycolatopsis xylanica</name>
    <dbReference type="NCBI Taxonomy" id="589385"/>
    <lineage>
        <taxon>Bacteria</taxon>
        <taxon>Bacillati</taxon>
        <taxon>Actinomycetota</taxon>
        <taxon>Actinomycetes</taxon>
        <taxon>Pseudonocardiales</taxon>
        <taxon>Pseudonocardiaceae</taxon>
        <taxon>Amycolatopsis</taxon>
    </lineage>
</organism>
<dbReference type="OrthoDB" id="9784149at2"/>
<comment type="similarity">
    <text evidence="1 5">Belongs to the class-A beta-lactamase family.</text>
</comment>
<dbReference type="PROSITE" id="PS00146">
    <property type="entry name" value="BETA_LACTAMASE_A"/>
    <property type="match status" value="1"/>
</dbReference>
<dbReference type="InterPro" id="IPR000871">
    <property type="entry name" value="Beta-lactam_class-A"/>
</dbReference>
<sequence length="306" mass="31670">MTGPQLSRRSLILAGLGTVLAGCASNPGQPPEPQQPKPPSPDVAAAEKALAALETEWKGRLGVYALDTATGAAIGHRADERFLMCSTHKALVAAAILKLRTDRPGLLDKVIRYDKSQLQKHAPTTSQHVAEGMTVSALCEAAVTVSDNTADNLLFAELGGPQAATAFVRTLGDQVTRMDRIEPDLNVGGDERDTSTPAQLAADLRALVLGDALDPAGRDLLAGWLKANTTGGKQIRAGVPSGWVVGDKTGSGFEGEINDIAVVWPPGRAPLVITVFTAPADPKSTAGAETVAKAATIVAKALVPAQ</sequence>
<evidence type="ECO:0000313" key="7">
    <source>
        <dbReference type="EMBL" id="SDZ20902.1"/>
    </source>
</evidence>
<accession>A0A1H3R4Y0</accession>
<dbReference type="PANTHER" id="PTHR35333:SF3">
    <property type="entry name" value="BETA-LACTAMASE-TYPE TRANSPEPTIDASE FOLD CONTAINING PROTEIN"/>
    <property type="match status" value="1"/>
</dbReference>
<reference evidence="7 8" key="1">
    <citation type="submission" date="2016-10" db="EMBL/GenBank/DDBJ databases">
        <authorList>
            <person name="de Groot N.N."/>
        </authorList>
    </citation>
    <scope>NUCLEOTIDE SEQUENCE [LARGE SCALE GENOMIC DNA]</scope>
    <source>
        <strain evidence="7 8">CPCC 202699</strain>
    </source>
</reference>
<dbReference type="InterPro" id="IPR045155">
    <property type="entry name" value="Beta-lactam_cat"/>
</dbReference>
<evidence type="ECO:0000256" key="4">
    <source>
        <dbReference type="ARBA" id="ARBA00023251"/>
    </source>
</evidence>
<evidence type="ECO:0000256" key="2">
    <source>
        <dbReference type="ARBA" id="ARBA00012865"/>
    </source>
</evidence>
<evidence type="ECO:0000313" key="8">
    <source>
        <dbReference type="Proteomes" id="UP000199515"/>
    </source>
</evidence>
<name>A0A1H3R4Y0_9PSEU</name>
<dbReference type="NCBIfam" id="NF033103">
    <property type="entry name" value="bla_class_A"/>
    <property type="match status" value="1"/>
</dbReference>
<dbReference type="PANTHER" id="PTHR35333">
    <property type="entry name" value="BETA-LACTAMASE"/>
    <property type="match status" value="1"/>
</dbReference>
<dbReference type="GO" id="GO:0030655">
    <property type="term" value="P:beta-lactam antibiotic catabolic process"/>
    <property type="evidence" value="ECO:0007669"/>
    <property type="project" value="InterPro"/>
</dbReference>
<proteinExistence type="inferred from homology"/>